<proteinExistence type="predicted"/>
<protein>
    <submittedName>
        <fullName evidence="1">Uncharacterized protein</fullName>
    </submittedName>
</protein>
<reference evidence="1" key="1">
    <citation type="submission" date="2021-03" db="EMBL/GenBank/DDBJ databases">
        <title>Isolation of Bacillus subtilis from fermented food sample.</title>
        <authorList>
            <person name="Lakshmanan V."/>
            <person name="Athira K."/>
            <person name="Rajagopal K."/>
        </authorList>
    </citation>
    <scope>NUCLEOTIDE SEQUENCE</scope>
    <source>
        <strain evidence="1">S1</strain>
    </source>
</reference>
<dbReference type="AlphaFoldDB" id="A0A8I1WEF2"/>
<gene>
    <name evidence="1" type="ORF">J5227_07660</name>
</gene>
<evidence type="ECO:0000313" key="1">
    <source>
        <dbReference type="EMBL" id="MBO3794184.1"/>
    </source>
</evidence>
<name>A0A8I1WEF2_BACIU</name>
<dbReference type="EMBL" id="JAGFPW010000005">
    <property type="protein sequence ID" value="MBO3794184.1"/>
    <property type="molecule type" value="Genomic_DNA"/>
</dbReference>
<accession>A0A8I1WEF2</accession>
<sequence>MMTGEEIAKLQEVYYSLKDYLHSKDNDSEPVNAALLVIQDILQQRGIFVS</sequence>
<dbReference type="Proteomes" id="UP000665181">
    <property type="component" value="Unassembled WGS sequence"/>
</dbReference>
<dbReference type="RefSeq" id="WP_208556242.1">
    <property type="nucleotide sequence ID" value="NZ_JAGFPW010000005.1"/>
</dbReference>
<evidence type="ECO:0000313" key="2">
    <source>
        <dbReference type="Proteomes" id="UP000665181"/>
    </source>
</evidence>
<organism evidence="1 2">
    <name type="scientific">Bacillus subtilis</name>
    <dbReference type="NCBI Taxonomy" id="1423"/>
    <lineage>
        <taxon>Bacteria</taxon>
        <taxon>Bacillati</taxon>
        <taxon>Bacillota</taxon>
        <taxon>Bacilli</taxon>
        <taxon>Bacillales</taxon>
        <taxon>Bacillaceae</taxon>
        <taxon>Bacillus</taxon>
    </lineage>
</organism>
<comment type="caution">
    <text evidence="1">The sequence shown here is derived from an EMBL/GenBank/DDBJ whole genome shotgun (WGS) entry which is preliminary data.</text>
</comment>